<proteinExistence type="predicted"/>
<name>A0A8X6RHV5_TRICX</name>
<dbReference type="Proteomes" id="UP000887159">
    <property type="component" value="Unassembled WGS sequence"/>
</dbReference>
<dbReference type="Gene3D" id="3.30.420.10">
    <property type="entry name" value="Ribonuclease H-like superfamily/Ribonuclease H"/>
    <property type="match status" value="1"/>
</dbReference>
<accession>A0A8X6RHV5</accession>
<organism evidence="1 2">
    <name type="scientific">Trichonephila clavipes</name>
    <name type="common">Golden silk orbweaver</name>
    <name type="synonym">Nephila clavipes</name>
    <dbReference type="NCBI Taxonomy" id="2585209"/>
    <lineage>
        <taxon>Eukaryota</taxon>
        <taxon>Metazoa</taxon>
        <taxon>Ecdysozoa</taxon>
        <taxon>Arthropoda</taxon>
        <taxon>Chelicerata</taxon>
        <taxon>Arachnida</taxon>
        <taxon>Araneae</taxon>
        <taxon>Araneomorphae</taxon>
        <taxon>Entelegynae</taxon>
        <taxon>Araneoidea</taxon>
        <taxon>Nephilidae</taxon>
        <taxon>Trichonephila</taxon>
    </lineage>
</organism>
<dbReference type="InterPro" id="IPR036397">
    <property type="entry name" value="RNaseH_sf"/>
</dbReference>
<keyword evidence="2" id="KW-1185">Reference proteome</keyword>
<evidence type="ECO:0000313" key="1">
    <source>
        <dbReference type="EMBL" id="GFX92544.1"/>
    </source>
</evidence>
<protein>
    <submittedName>
        <fullName evidence="1">Transposable element Tcb1 transposase</fullName>
    </submittedName>
</protein>
<dbReference type="AlphaFoldDB" id="A0A8X6RHV5"/>
<evidence type="ECO:0000313" key="2">
    <source>
        <dbReference type="Proteomes" id="UP000887159"/>
    </source>
</evidence>
<reference evidence="1" key="1">
    <citation type="submission" date="2020-08" db="EMBL/GenBank/DDBJ databases">
        <title>Multicomponent nature underlies the extraordinary mechanical properties of spider dragline silk.</title>
        <authorList>
            <person name="Kono N."/>
            <person name="Nakamura H."/>
            <person name="Mori M."/>
            <person name="Yoshida Y."/>
            <person name="Ohtoshi R."/>
            <person name="Malay A.D."/>
            <person name="Moran D.A.P."/>
            <person name="Tomita M."/>
            <person name="Numata K."/>
            <person name="Arakawa K."/>
        </authorList>
    </citation>
    <scope>NUCLEOTIDE SEQUENCE</scope>
</reference>
<dbReference type="GO" id="GO:0003676">
    <property type="term" value="F:nucleic acid binding"/>
    <property type="evidence" value="ECO:0007669"/>
    <property type="project" value="InterPro"/>
</dbReference>
<comment type="caution">
    <text evidence="1">The sequence shown here is derived from an EMBL/GenBank/DDBJ whole genome shotgun (WGS) entry which is preliminary data.</text>
</comment>
<gene>
    <name evidence="1" type="primary">EAI_05451</name>
    <name evidence="1" type="ORF">TNCV_2520031</name>
</gene>
<dbReference type="EMBL" id="BMAU01021149">
    <property type="protein sequence ID" value="GFX92544.1"/>
    <property type="molecule type" value="Genomic_DNA"/>
</dbReference>
<sequence>MSTKRTTATEVTAKLNLHLDSPVSMIIMRGHLHKQNIYGRALVPKPLVTDFNAKLRLQWSYIHKTWAIDKWEKVIWSDKMSFTLFTTAERVHVLKTSAQTPSSRQT</sequence>